<evidence type="ECO:0000313" key="2">
    <source>
        <dbReference type="EMBL" id="KAJ8893892.1"/>
    </source>
</evidence>
<accession>A0ABQ9IB61</accession>
<evidence type="ECO:0000256" key="1">
    <source>
        <dbReference type="SAM" id="MobiDB-lite"/>
    </source>
</evidence>
<dbReference type="EMBL" id="JARBHB010000002">
    <property type="protein sequence ID" value="KAJ8893892.1"/>
    <property type="molecule type" value="Genomic_DNA"/>
</dbReference>
<comment type="caution">
    <text evidence="2">The sequence shown here is derived from an EMBL/GenBank/DDBJ whole genome shotgun (WGS) entry which is preliminary data.</text>
</comment>
<feature type="compositionally biased region" description="Polar residues" evidence="1">
    <location>
        <begin position="136"/>
        <end position="153"/>
    </location>
</feature>
<organism evidence="2 3">
    <name type="scientific">Dryococelus australis</name>
    <dbReference type="NCBI Taxonomy" id="614101"/>
    <lineage>
        <taxon>Eukaryota</taxon>
        <taxon>Metazoa</taxon>
        <taxon>Ecdysozoa</taxon>
        <taxon>Arthropoda</taxon>
        <taxon>Hexapoda</taxon>
        <taxon>Insecta</taxon>
        <taxon>Pterygota</taxon>
        <taxon>Neoptera</taxon>
        <taxon>Polyneoptera</taxon>
        <taxon>Phasmatodea</taxon>
        <taxon>Verophasmatodea</taxon>
        <taxon>Anareolatae</taxon>
        <taxon>Phasmatidae</taxon>
        <taxon>Eurycanthinae</taxon>
        <taxon>Dryococelus</taxon>
    </lineage>
</organism>
<feature type="region of interest" description="Disordered" evidence="1">
    <location>
        <begin position="129"/>
        <end position="153"/>
    </location>
</feature>
<evidence type="ECO:0000313" key="3">
    <source>
        <dbReference type="Proteomes" id="UP001159363"/>
    </source>
</evidence>
<proteinExistence type="predicted"/>
<gene>
    <name evidence="2" type="ORF">PR048_006493</name>
</gene>
<feature type="compositionally biased region" description="Basic and acidic residues" evidence="1">
    <location>
        <begin position="30"/>
        <end position="45"/>
    </location>
</feature>
<keyword evidence="3" id="KW-1185">Reference proteome</keyword>
<feature type="region of interest" description="Disordered" evidence="1">
    <location>
        <begin position="20"/>
        <end position="45"/>
    </location>
</feature>
<protein>
    <submittedName>
        <fullName evidence="2">Uncharacterized protein</fullName>
    </submittedName>
</protein>
<dbReference type="Proteomes" id="UP001159363">
    <property type="component" value="Chromosome 2"/>
</dbReference>
<reference evidence="2 3" key="1">
    <citation type="submission" date="2023-02" db="EMBL/GenBank/DDBJ databases">
        <title>LHISI_Scaffold_Assembly.</title>
        <authorList>
            <person name="Stuart O.P."/>
            <person name="Cleave R."/>
            <person name="Magrath M.J.L."/>
            <person name="Mikheyev A.S."/>
        </authorList>
    </citation>
    <scope>NUCLEOTIDE SEQUENCE [LARGE SCALE GENOMIC DNA]</scope>
    <source>
        <strain evidence="2">Daus_M_001</strain>
        <tissue evidence="2">Leg muscle</tissue>
    </source>
</reference>
<sequence length="410" mass="44650">MYEGGEGSYSFVGGNGPTAPILADQQARPADVRREARQTHPRRSEAPSFTYRARFLSLEMRDLLLSQLVVSAFSIAANISSAFPSLRSQSPGQGVQMVIWSGRDCGGGEGASPSPAVRLECNLRGVVGQGGKQLRDSNSVTPGLSLTGQGGSSNSWPPRLFHSSDVRGGCVTALAVLAQSSHYKLFTIKSANGLEWSEEISAGLNYEILRADEVIMEKRRNVRAREAEDPRENQHRPALFPLAKIRGLNRVRFLVGSLPDFRTMPLVGVFARGSPVFPSLRIPPLLHTHLVSPSSDLKTSPESLHTPTLYSYHPCMTDRRQERMQVKYAAIHIHSSPAKYTTWSPRVGSLASINDRRLGLRAAPLASGQSTGGDVDRRSLPYLDDASVTFSGRIGKDFKTKLGKTLKGKS</sequence>
<name>A0ABQ9IB61_9NEOP</name>